<sequence length="59" mass="6517">MPAGHHFHGPHKGEDLRSFHFCLAARSNPGTTLGGHHYHGPQNIRTPKSSNFCWTKAAI</sequence>
<proteinExistence type="predicted"/>
<dbReference type="EMBL" id="VYYT01000810">
    <property type="protein sequence ID" value="KAK2729248.1"/>
    <property type="molecule type" value="Genomic_DNA"/>
</dbReference>
<accession>A0AAD9XXH8</accession>
<organism evidence="1 2">
    <name type="scientific">Colletotrichum kahawae</name>
    <name type="common">Coffee berry disease fungus</name>
    <dbReference type="NCBI Taxonomy" id="34407"/>
    <lineage>
        <taxon>Eukaryota</taxon>
        <taxon>Fungi</taxon>
        <taxon>Dikarya</taxon>
        <taxon>Ascomycota</taxon>
        <taxon>Pezizomycotina</taxon>
        <taxon>Sordariomycetes</taxon>
        <taxon>Hypocreomycetidae</taxon>
        <taxon>Glomerellales</taxon>
        <taxon>Glomerellaceae</taxon>
        <taxon>Colletotrichum</taxon>
        <taxon>Colletotrichum gloeosporioides species complex</taxon>
    </lineage>
</organism>
<keyword evidence="2" id="KW-1185">Reference proteome</keyword>
<reference evidence="1" key="1">
    <citation type="submission" date="2023-02" db="EMBL/GenBank/DDBJ databases">
        <title>Colletotrichum kahawae CIFC_Que2 genome sequencing and assembly.</title>
        <authorList>
            <person name="Baroncelli R."/>
        </authorList>
    </citation>
    <scope>NUCLEOTIDE SEQUENCE</scope>
    <source>
        <strain evidence="1">CIFC_Que2</strain>
    </source>
</reference>
<protein>
    <submittedName>
        <fullName evidence="1">Uncharacterized protein</fullName>
    </submittedName>
</protein>
<name>A0AAD9XXH8_COLKA</name>
<evidence type="ECO:0000313" key="1">
    <source>
        <dbReference type="EMBL" id="KAK2729248.1"/>
    </source>
</evidence>
<dbReference type="Proteomes" id="UP001281614">
    <property type="component" value="Unassembled WGS sequence"/>
</dbReference>
<evidence type="ECO:0000313" key="2">
    <source>
        <dbReference type="Proteomes" id="UP001281614"/>
    </source>
</evidence>
<gene>
    <name evidence="1" type="ORF">CKAH01_10336</name>
</gene>
<comment type="caution">
    <text evidence="1">The sequence shown here is derived from an EMBL/GenBank/DDBJ whole genome shotgun (WGS) entry which is preliminary data.</text>
</comment>
<dbReference type="AlphaFoldDB" id="A0AAD9XXH8"/>